<gene>
    <name evidence="4" type="ORF">G3O08_03545</name>
</gene>
<sequence length="430" mass="47991">MKIFICVFTIMICPLASFGQWEIAYQASINSNDQDVYFLNSDTGFVVGISSTDSYVLRTQNGGADWDSLGFSDHQFRTIFFPSADTGYISCFYENQISVMRSINGGDSWERIAEGLASAVSIPYSISFFDNNTGIISVPSWSAKTIDAGVTWSILENFPMGGTRDGDIDNSTFIGLDGTVLVWSQDEGDSFFSYLLDYQGSHSFLKTRDYKFLSSAIGNDGFTLGFQTFSFGILTIGDVIQENYIITYFPEFNRIFGVSWPSENVMYAVYRSIYEEGNEDIFFMKSMDGGNSWYKQGLDETGYYGTKQIYCPNDSVCYAVGGIGGRIYKTTNGGGPLLDEVEQIVLSVKEIDDDLNFSIAPNPTQGQVTVRSEKELIKEIKIFDLQGKELVQAYPNDFIVQIDLSKFESGVYLIQIMAGDIIRTGKIVRE</sequence>
<reference evidence="4 5" key="1">
    <citation type="submission" date="2020-02" db="EMBL/GenBank/DDBJ databases">
        <title>Out from the shadows clarifying the taxonomy of the family Cryomorphaceae and related taxa by utilizing the GTDB taxonomic framework.</title>
        <authorList>
            <person name="Bowman J.P."/>
        </authorList>
    </citation>
    <scope>NUCLEOTIDE SEQUENCE [LARGE SCALE GENOMIC DNA]</scope>
    <source>
        <strain evidence="4 5">QSSC 1-22</strain>
    </source>
</reference>
<accession>A0A7K3WLQ5</accession>
<protein>
    <submittedName>
        <fullName evidence="4">T9SS type A sorting domain-containing protein</fullName>
    </submittedName>
</protein>
<evidence type="ECO:0000313" key="5">
    <source>
        <dbReference type="Proteomes" id="UP000486602"/>
    </source>
</evidence>
<comment type="caution">
    <text evidence="4">The sequence shown here is derived from an EMBL/GenBank/DDBJ whole genome shotgun (WGS) entry which is preliminary data.</text>
</comment>
<feature type="chain" id="PRO_5029906947" evidence="2">
    <location>
        <begin position="20"/>
        <end position="430"/>
    </location>
</feature>
<evidence type="ECO:0000256" key="1">
    <source>
        <dbReference type="ARBA" id="ARBA00022729"/>
    </source>
</evidence>
<dbReference type="EMBL" id="JAAGVY010000003">
    <property type="protein sequence ID" value="NEN22577.1"/>
    <property type="molecule type" value="Genomic_DNA"/>
</dbReference>
<evidence type="ECO:0000259" key="3">
    <source>
        <dbReference type="Pfam" id="PF18962"/>
    </source>
</evidence>
<dbReference type="InterPro" id="IPR026444">
    <property type="entry name" value="Secre_tail"/>
</dbReference>
<feature type="domain" description="Secretion system C-terminal sorting" evidence="3">
    <location>
        <begin position="360"/>
        <end position="427"/>
    </location>
</feature>
<proteinExistence type="predicted"/>
<dbReference type="AlphaFoldDB" id="A0A7K3WLQ5"/>
<organism evidence="4 5">
    <name type="scientific">Cryomorpha ignava</name>
    <dbReference type="NCBI Taxonomy" id="101383"/>
    <lineage>
        <taxon>Bacteria</taxon>
        <taxon>Pseudomonadati</taxon>
        <taxon>Bacteroidota</taxon>
        <taxon>Flavobacteriia</taxon>
        <taxon>Flavobacteriales</taxon>
        <taxon>Cryomorphaceae</taxon>
        <taxon>Cryomorpha</taxon>
    </lineage>
</organism>
<name>A0A7K3WLQ5_9FLAO</name>
<keyword evidence="1 2" id="KW-0732">Signal</keyword>
<dbReference type="SUPFAM" id="SSF110296">
    <property type="entry name" value="Oligoxyloglucan reducing end-specific cellobiohydrolase"/>
    <property type="match status" value="2"/>
</dbReference>
<evidence type="ECO:0000313" key="4">
    <source>
        <dbReference type="EMBL" id="NEN22577.1"/>
    </source>
</evidence>
<dbReference type="InterPro" id="IPR015943">
    <property type="entry name" value="WD40/YVTN_repeat-like_dom_sf"/>
</dbReference>
<feature type="signal peptide" evidence="2">
    <location>
        <begin position="1"/>
        <end position="19"/>
    </location>
</feature>
<dbReference type="RefSeq" id="WP_163283300.1">
    <property type="nucleotide sequence ID" value="NZ_JAAGVY010000003.1"/>
</dbReference>
<dbReference type="Pfam" id="PF18962">
    <property type="entry name" value="Por_Secre_tail"/>
    <property type="match status" value="1"/>
</dbReference>
<keyword evidence="5" id="KW-1185">Reference proteome</keyword>
<dbReference type="NCBIfam" id="TIGR04183">
    <property type="entry name" value="Por_Secre_tail"/>
    <property type="match status" value="1"/>
</dbReference>
<dbReference type="Proteomes" id="UP000486602">
    <property type="component" value="Unassembled WGS sequence"/>
</dbReference>
<dbReference type="Gene3D" id="2.130.10.10">
    <property type="entry name" value="YVTN repeat-like/Quinoprotein amine dehydrogenase"/>
    <property type="match status" value="1"/>
</dbReference>
<evidence type="ECO:0000256" key="2">
    <source>
        <dbReference type="SAM" id="SignalP"/>
    </source>
</evidence>